<dbReference type="EMBL" id="JARBJD010000006">
    <property type="protein sequence ID" value="KAK2963401.1"/>
    <property type="molecule type" value="Genomic_DNA"/>
</dbReference>
<organism evidence="1 2">
    <name type="scientific">Blattamonas nauphoetae</name>
    <dbReference type="NCBI Taxonomy" id="2049346"/>
    <lineage>
        <taxon>Eukaryota</taxon>
        <taxon>Metamonada</taxon>
        <taxon>Preaxostyla</taxon>
        <taxon>Oxymonadida</taxon>
        <taxon>Blattamonas</taxon>
    </lineage>
</organism>
<proteinExistence type="predicted"/>
<gene>
    <name evidence="1" type="ORF">BLNAU_1442</name>
</gene>
<sequence length="881" mass="99830">MNIRLISTPLQSSTCDLKPIGSIEILLPEPVEEPETQEFPPFLAIDIEDSRPSDEDIRHFLRTLATYTRDHTHIAPHIIDRIDEILKRLQRRISKSNDSQDESVFIFPRLGRVTDLSRFETWTLHILLSTHNTRLSAAVLDVFREDISGSSRKGIMNTLMAGFIPSLISALGEESLFSLHPSDPLHEALFAFLAQLIDTLKWSSHSTVATPSEELASPLLDHLLVPIRRLIILHLKSPTSISHSMNYSFWYTRLFENRMKNHKIPPNYQKLAIIHVLRQCANLRQGQNELGAFLTGLMQEVWEERRKEGLVEDTIIPQFMSTPLRNSMTPLEMAPLLNSASAFLASTPHLSDADAVPVTLFLMSFDNMILVKSKKEKDVLSSAFVDSLSSCPPFATSVATLMLLSLTCSQSKLGEERRSFWTSYIFRKKGNVKSVVDSGFFTHLAAALQTLQSDWSDDTIHNIHYFLTEVIKLNLDMIAQWRLPLSTHSTIQTFQHTQQTVVNSVLVPLRQSLVHCVRTNDWIVRHFDLLSNPDINHKDTIPFFEGVWDEVRREAIGLVCGDDRAAVPVFLTMNLFSHLSMEETQSGLSSLSSYLSTTPSPPHPVASCICFFLDTIENAIYDSHMFHHHQHTNLEFFAIYEIVSSLVDAGFVSNLALVLTKTDNPTSNPYSFAEDTSRFFLKVVRACLNCVPSLDDVHINYQLWAHESRACTLIEKVLVPSQRFLASVLAPLSLSRSVFSSILNLKELLEGVGTVEWDCPILTGSLAKCGFHVAAMRLCDLAERNEHQVWPLSLFGHEKPESELLSFERFSFYTHKHASSSNRTVTTLRKRMMERNEEGLEDLSEKNLLCPDLSGPDDKVTQRAKQFIINTGFNGWRIRLH</sequence>
<evidence type="ECO:0000313" key="1">
    <source>
        <dbReference type="EMBL" id="KAK2963401.1"/>
    </source>
</evidence>
<dbReference type="Proteomes" id="UP001281761">
    <property type="component" value="Unassembled WGS sequence"/>
</dbReference>
<protein>
    <submittedName>
        <fullName evidence="1">Uncharacterized protein</fullName>
    </submittedName>
</protein>
<accession>A0ABQ9YI10</accession>
<evidence type="ECO:0000313" key="2">
    <source>
        <dbReference type="Proteomes" id="UP001281761"/>
    </source>
</evidence>
<reference evidence="1 2" key="1">
    <citation type="journal article" date="2022" name="bioRxiv">
        <title>Genomics of Preaxostyla Flagellates Illuminates Evolutionary Transitions and the Path Towards Mitochondrial Loss.</title>
        <authorList>
            <person name="Novak L.V.F."/>
            <person name="Treitli S.C."/>
            <person name="Pyrih J."/>
            <person name="Halakuc P."/>
            <person name="Pipaliya S.V."/>
            <person name="Vacek V."/>
            <person name="Brzon O."/>
            <person name="Soukal P."/>
            <person name="Eme L."/>
            <person name="Dacks J.B."/>
            <person name="Karnkowska A."/>
            <person name="Elias M."/>
            <person name="Hampl V."/>
        </authorList>
    </citation>
    <scope>NUCLEOTIDE SEQUENCE [LARGE SCALE GENOMIC DNA]</scope>
    <source>
        <strain evidence="1">NAU3</strain>
        <tissue evidence="1">Gut</tissue>
    </source>
</reference>
<keyword evidence="2" id="KW-1185">Reference proteome</keyword>
<name>A0ABQ9YI10_9EUKA</name>
<comment type="caution">
    <text evidence="1">The sequence shown here is derived from an EMBL/GenBank/DDBJ whole genome shotgun (WGS) entry which is preliminary data.</text>
</comment>